<dbReference type="InterPro" id="IPR018680">
    <property type="entry name" value="DUF2164"/>
</dbReference>
<dbReference type="AlphaFoldDB" id="A9KN69"/>
<gene>
    <name evidence="1" type="ordered locus">Cphy_1190</name>
</gene>
<organism evidence="1 2">
    <name type="scientific">Lachnoclostridium phytofermentans (strain ATCC 700394 / DSM 18823 / ISDg)</name>
    <name type="common">Clostridium phytofermentans</name>
    <dbReference type="NCBI Taxonomy" id="357809"/>
    <lineage>
        <taxon>Bacteria</taxon>
        <taxon>Bacillati</taxon>
        <taxon>Bacillota</taxon>
        <taxon>Clostridia</taxon>
        <taxon>Lachnospirales</taxon>
        <taxon>Lachnospiraceae</taxon>
    </lineage>
</organism>
<dbReference type="EMBL" id="CP000885">
    <property type="protein sequence ID" value="ABX41568.1"/>
    <property type="molecule type" value="Genomic_DNA"/>
</dbReference>
<accession>A9KN69</accession>
<keyword evidence="2" id="KW-1185">Reference proteome</keyword>
<proteinExistence type="predicted"/>
<protein>
    <recommendedName>
        <fullName evidence="3">DUF2164 domain-containing protein</fullName>
    </recommendedName>
</protein>
<evidence type="ECO:0008006" key="3">
    <source>
        <dbReference type="Google" id="ProtNLM"/>
    </source>
</evidence>
<name>A9KN69_LACP7</name>
<sequence length="83" mass="9943">MEKTYSKFRFSQEEKSMMQDAIIQYFEEERDEKLGIIGSENLLDFVLELIGDKIYNTALDDAKKFYKRSLEDLESDYYGLYKD</sequence>
<dbReference type="OrthoDB" id="573733at2"/>
<dbReference type="eggNOG" id="COG5460">
    <property type="taxonomic scope" value="Bacteria"/>
</dbReference>
<dbReference type="HOGENOM" id="CLU_157964_3_0_9"/>
<evidence type="ECO:0000313" key="1">
    <source>
        <dbReference type="EMBL" id="ABX41568.1"/>
    </source>
</evidence>
<reference evidence="2" key="1">
    <citation type="submission" date="2007-11" db="EMBL/GenBank/DDBJ databases">
        <title>Complete genome sequence of Clostridium phytofermentans ISDg.</title>
        <authorList>
            <person name="Leschine S.B."/>
            <person name="Warnick T.A."/>
            <person name="Blanchard J.L."/>
            <person name="Schnell D.J."/>
            <person name="Petit E.L."/>
            <person name="LaTouf W.G."/>
            <person name="Copeland A."/>
            <person name="Lucas S."/>
            <person name="Lapidus A."/>
            <person name="Barry K."/>
            <person name="Glavina del Rio T."/>
            <person name="Dalin E."/>
            <person name="Tice H."/>
            <person name="Pitluck S."/>
            <person name="Kiss H."/>
            <person name="Brettin T."/>
            <person name="Bruce D."/>
            <person name="Detter J.C."/>
            <person name="Han C."/>
            <person name="Kuske C."/>
            <person name="Schmutz J."/>
            <person name="Larimer F."/>
            <person name="Land M."/>
            <person name="Hauser L."/>
            <person name="Kyrpides N."/>
            <person name="Kim E.A."/>
            <person name="Richardson P."/>
        </authorList>
    </citation>
    <scope>NUCLEOTIDE SEQUENCE [LARGE SCALE GENOMIC DNA]</scope>
    <source>
        <strain evidence="2">ATCC 700394 / DSM 18823 / ISDg</strain>
    </source>
</reference>
<dbReference type="Proteomes" id="UP000000370">
    <property type="component" value="Chromosome"/>
</dbReference>
<evidence type="ECO:0000313" key="2">
    <source>
        <dbReference type="Proteomes" id="UP000000370"/>
    </source>
</evidence>
<dbReference type="KEGG" id="cpy:Cphy_1190"/>
<dbReference type="Pfam" id="PF09932">
    <property type="entry name" value="DUF2164"/>
    <property type="match status" value="1"/>
</dbReference>
<dbReference type="RefSeq" id="WP_012199216.1">
    <property type="nucleotide sequence ID" value="NC_010001.1"/>
</dbReference>